<dbReference type="AlphaFoldDB" id="A0A554LEZ4"/>
<dbReference type="Gene3D" id="2.60.40.10">
    <property type="entry name" value="Immunoglobulins"/>
    <property type="match status" value="1"/>
</dbReference>
<accession>A0A554LEZ4</accession>
<feature type="transmembrane region" description="Helical" evidence="1">
    <location>
        <begin position="125"/>
        <end position="144"/>
    </location>
</feature>
<dbReference type="Gene3D" id="1.10.260.40">
    <property type="entry name" value="lambda repressor-like DNA-binding domains"/>
    <property type="match status" value="1"/>
</dbReference>
<dbReference type="PANTHER" id="PTHR34475:SF1">
    <property type="entry name" value="CYTOSKELETON PROTEIN RODZ"/>
    <property type="match status" value="1"/>
</dbReference>
<evidence type="ECO:0000313" key="2">
    <source>
        <dbReference type="EMBL" id="TSC91452.1"/>
    </source>
</evidence>
<keyword evidence="1" id="KW-1133">Transmembrane helix</keyword>
<dbReference type="GO" id="GO:0003677">
    <property type="term" value="F:DNA binding"/>
    <property type="evidence" value="ECO:0007669"/>
    <property type="project" value="InterPro"/>
</dbReference>
<protein>
    <recommendedName>
        <fullName evidence="4">XRE family transcriptional regulator</fullName>
    </recommendedName>
</protein>
<dbReference type="EMBL" id="VMGH01000040">
    <property type="protein sequence ID" value="TSC91452.1"/>
    <property type="molecule type" value="Genomic_DNA"/>
</dbReference>
<evidence type="ECO:0000256" key="1">
    <source>
        <dbReference type="SAM" id="Phobius"/>
    </source>
</evidence>
<comment type="caution">
    <text evidence="2">The sequence shown here is derived from an EMBL/GenBank/DDBJ whole genome shotgun (WGS) entry which is preliminary data.</text>
</comment>
<dbReference type="Pfam" id="PF09136">
    <property type="entry name" value="Glucodextran_B"/>
    <property type="match status" value="1"/>
</dbReference>
<dbReference type="InterPro" id="IPR013783">
    <property type="entry name" value="Ig-like_fold"/>
</dbReference>
<sequence>MNLEFRNLYMPSFFTTKKIKPPKSLGEVLRGRRKKLDLTLRQIERLTKIKKSYLVALEKNNWHQLPSEVYISGFLNTYSKTLKLDSKSILKEFKREHQTHQNIQKNALKNPQEIKVNRIYLTPKMVVVGVVILAALALSGYLWFQISGFASPPNLNITEPSSAEIKTSSDKIKIAGSTDVDSSVSLNSQAIPVDISGNFEQSVSLSKGINVFEVTSTNNAGKKTTKILQVMVE</sequence>
<dbReference type="CDD" id="cd00093">
    <property type="entry name" value="HTH_XRE"/>
    <property type="match status" value="1"/>
</dbReference>
<name>A0A554LEZ4_9BACT</name>
<reference evidence="2 3" key="1">
    <citation type="submission" date="2017-07" db="EMBL/GenBank/DDBJ databases">
        <title>Mechanisms for carbon and nitrogen cycling indicate functional differentiation within the Candidate Phyla Radiation.</title>
        <authorList>
            <person name="Danczak R.E."/>
            <person name="Johnston M.D."/>
            <person name="Kenah C."/>
            <person name="Slattery M."/>
            <person name="Wrighton K.C."/>
            <person name="Wilkins M.J."/>
        </authorList>
    </citation>
    <scope>NUCLEOTIDE SEQUENCE [LARGE SCALE GENOMIC DNA]</scope>
    <source>
        <strain evidence="2">Licking1014_96</strain>
    </source>
</reference>
<keyword evidence="1" id="KW-0812">Transmembrane</keyword>
<keyword evidence="1" id="KW-0472">Membrane</keyword>
<dbReference type="PANTHER" id="PTHR34475">
    <property type="match status" value="1"/>
</dbReference>
<dbReference type="InterPro" id="IPR010982">
    <property type="entry name" value="Lambda_DNA-bd_dom_sf"/>
</dbReference>
<dbReference type="Pfam" id="PF13413">
    <property type="entry name" value="HTH_25"/>
    <property type="match status" value="1"/>
</dbReference>
<evidence type="ECO:0008006" key="4">
    <source>
        <dbReference type="Google" id="ProtNLM"/>
    </source>
</evidence>
<dbReference type="SUPFAM" id="SSF47413">
    <property type="entry name" value="lambda repressor-like DNA-binding domains"/>
    <property type="match status" value="1"/>
</dbReference>
<proteinExistence type="predicted"/>
<organism evidence="2 3">
    <name type="scientific">Candidatus Berkelbacteria bacterium Licking1014_96</name>
    <dbReference type="NCBI Taxonomy" id="2017149"/>
    <lineage>
        <taxon>Bacteria</taxon>
        <taxon>Candidatus Berkelbacteria</taxon>
    </lineage>
</organism>
<evidence type="ECO:0000313" key="3">
    <source>
        <dbReference type="Proteomes" id="UP000318296"/>
    </source>
</evidence>
<gene>
    <name evidence="2" type="ORF">CEN92_277</name>
</gene>
<dbReference type="InterPro" id="IPR001387">
    <property type="entry name" value="Cro/C1-type_HTH"/>
</dbReference>
<dbReference type="InterPro" id="IPR050400">
    <property type="entry name" value="Bact_Cytoskel_RodZ"/>
</dbReference>
<dbReference type="Proteomes" id="UP000318296">
    <property type="component" value="Unassembled WGS sequence"/>
</dbReference>